<gene>
    <name evidence="5" type="ORF">FHY32_002982</name>
</gene>
<evidence type="ECO:0000256" key="3">
    <source>
        <dbReference type="ARBA" id="ARBA00023163"/>
    </source>
</evidence>
<feature type="domain" description="HTH araC/xylS-type" evidence="4">
    <location>
        <begin position="182"/>
        <end position="279"/>
    </location>
</feature>
<keyword evidence="1" id="KW-0805">Transcription regulation</keyword>
<keyword evidence="2 5" id="KW-0238">DNA-binding</keyword>
<dbReference type="GO" id="GO:0003700">
    <property type="term" value="F:DNA-binding transcription factor activity"/>
    <property type="evidence" value="ECO:0007669"/>
    <property type="project" value="InterPro"/>
</dbReference>
<dbReference type="SUPFAM" id="SSF46689">
    <property type="entry name" value="Homeodomain-like"/>
    <property type="match status" value="2"/>
</dbReference>
<accession>A0AAW3U659</accession>
<dbReference type="Pfam" id="PF12852">
    <property type="entry name" value="Cupin_6"/>
    <property type="match status" value="1"/>
</dbReference>
<dbReference type="InterPro" id="IPR032783">
    <property type="entry name" value="AraC_lig"/>
</dbReference>
<dbReference type="PANTHER" id="PTHR46796">
    <property type="entry name" value="HTH-TYPE TRANSCRIPTIONAL ACTIVATOR RHAS-RELATED"/>
    <property type="match status" value="1"/>
</dbReference>
<dbReference type="AlphaFoldDB" id="A0AAW3U659"/>
<dbReference type="Gene3D" id="1.10.10.60">
    <property type="entry name" value="Homeodomain-like"/>
    <property type="match status" value="2"/>
</dbReference>
<dbReference type="InterPro" id="IPR050204">
    <property type="entry name" value="AraC_XylS_family_regulators"/>
</dbReference>
<evidence type="ECO:0000256" key="2">
    <source>
        <dbReference type="ARBA" id="ARBA00023125"/>
    </source>
</evidence>
<dbReference type="EMBL" id="JACHNL010000006">
    <property type="protein sequence ID" value="MBB4724613.1"/>
    <property type="molecule type" value="Genomic_DNA"/>
</dbReference>
<evidence type="ECO:0000313" key="5">
    <source>
        <dbReference type="EMBL" id="MBB4724613.1"/>
    </source>
</evidence>
<dbReference type="InterPro" id="IPR018062">
    <property type="entry name" value="HTH_AraC-typ_CS"/>
</dbReference>
<sequence>MKLYLESKMVDRLAALLSHFSVTAEVFHAGALCGINQLDSGDRGQLHLIRQGAVVVHNGDGSHLQIDRPSLLLYPRALAHRFDTDPVHGADFACAHLSFSGGAANPLVRALPACICLPLEALRQGAVLVQALFEEAFAQHCGRQAVLNRLFEVVLVHVIRELMEQGHAKGGMLAGMADARLRLALVGIHEHPAQPWSLESLAARAGMSRSAFARSFHDTVGCTPGQYLQDWRIALVQRGLRQGRPLKQLADEVGYASEAALSRAFKAQVGHSPRMWRKSSL</sequence>
<protein>
    <submittedName>
        <fullName evidence="5">AraC-like DNA-binding protein</fullName>
    </submittedName>
</protein>
<comment type="caution">
    <text evidence="5">The sequence shown here is derived from an EMBL/GenBank/DDBJ whole genome shotgun (WGS) entry which is preliminary data.</text>
</comment>
<organism evidence="5 6">
    <name type="scientific">Xanthomonas euvesicatoria</name>
    <dbReference type="NCBI Taxonomy" id="456327"/>
    <lineage>
        <taxon>Bacteria</taxon>
        <taxon>Pseudomonadati</taxon>
        <taxon>Pseudomonadota</taxon>
        <taxon>Gammaproteobacteria</taxon>
        <taxon>Lysobacterales</taxon>
        <taxon>Lysobacteraceae</taxon>
        <taxon>Xanthomonas</taxon>
    </lineage>
</organism>
<dbReference type="Pfam" id="PF12833">
    <property type="entry name" value="HTH_18"/>
    <property type="match status" value="1"/>
</dbReference>
<proteinExistence type="predicted"/>
<dbReference type="SMART" id="SM00342">
    <property type="entry name" value="HTH_ARAC"/>
    <property type="match status" value="1"/>
</dbReference>
<evidence type="ECO:0000259" key="4">
    <source>
        <dbReference type="PROSITE" id="PS01124"/>
    </source>
</evidence>
<dbReference type="GO" id="GO:0043565">
    <property type="term" value="F:sequence-specific DNA binding"/>
    <property type="evidence" value="ECO:0007669"/>
    <property type="project" value="InterPro"/>
</dbReference>
<reference evidence="5 6" key="1">
    <citation type="submission" date="2020-08" db="EMBL/GenBank/DDBJ databases">
        <title>Studying the diversity of plant-associated saprophytic bacteria and their role in host health and plant-pathogen interactions.</title>
        <authorList>
            <person name="Potnis N."/>
        </authorList>
    </citation>
    <scope>NUCLEOTIDE SEQUENCE [LARGE SCALE GENOMIC DNA]</scope>
    <source>
        <strain evidence="5 6">CFBP 7922</strain>
    </source>
</reference>
<keyword evidence="3" id="KW-0804">Transcription</keyword>
<dbReference type="Proteomes" id="UP000576603">
    <property type="component" value="Unassembled WGS sequence"/>
</dbReference>
<evidence type="ECO:0000256" key="1">
    <source>
        <dbReference type="ARBA" id="ARBA00023015"/>
    </source>
</evidence>
<dbReference type="PROSITE" id="PS00041">
    <property type="entry name" value="HTH_ARAC_FAMILY_1"/>
    <property type="match status" value="1"/>
</dbReference>
<dbReference type="PANTHER" id="PTHR46796:SF7">
    <property type="entry name" value="ARAC FAMILY TRANSCRIPTIONAL REGULATOR"/>
    <property type="match status" value="1"/>
</dbReference>
<dbReference type="PROSITE" id="PS01124">
    <property type="entry name" value="HTH_ARAC_FAMILY_2"/>
    <property type="match status" value="1"/>
</dbReference>
<dbReference type="InterPro" id="IPR009057">
    <property type="entry name" value="Homeodomain-like_sf"/>
</dbReference>
<evidence type="ECO:0000313" key="6">
    <source>
        <dbReference type="Proteomes" id="UP000576603"/>
    </source>
</evidence>
<dbReference type="InterPro" id="IPR018060">
    <property type="entry name" value="HTH_AraC"/>
</dbReference>
<name>A0AAW3U659_XANEU</name>